<dbReference type="KEGG" id="mon:G8E03_14755"/>
<keyword evidence="1 5" id="KW-0808">Transferase</keyword>
<reference evidence="5 6" key="1">
    <citation type="submission" date="2020-03" db="EMBL/GenBank/DDBJ databases">
        <title>Complete genome sequence of Monaibacterium sp. ALG8 with diverse plasmids.</title>
        <authorList>
            <person name="Sun C."/>
        </authorList>
    </citation>
    <scope>NUCLEOTIDE SEQUENCE [LARGE SCALE GENOMIC DNA]</scope>
    <source>
        <strain evidence="5 6">ALG8</strain>
    </source>
</reference>
<dbReference type="RefSeq" id="WP_166193588.1">
    <property type="nucleotide sequence ID" value="NZ_CP049811.1"/>
</dbReference>
<keyword evidence="2" id="KW-0548">Nucleotidyltransferase</keyword>
<proteinExistence type="predicted"/>
<dbReference type="InterPro" id="IPR050065">
    <property type="entry name" value="GlmU-like"/>
</dbReference>
<dbReference type="EMBL" id="CP049811">
    <property type="protein sequence ID" value="QIK41908.1"/>
    <property type="molecule type" value="Genomic_DNA"/>
</dbReference>
<keyword evidence="6" id="KW-1185">Reference proteome</keyword>
<name>A0A6G7VPX5_9RHOB</name>
<dbReference type="InterPro" id="IPR025877">
    <property type="entry name" value="MobA-like_NTP_Trfase"/>
</dbReference>
<sequence>MSLPDVAMVFAAGFGTRMGALTRDTPKPLLKVGGKTLLDHALDRLVAGGIARAVVNTHYQAHQIADALASRTVPSLHLTHEPEILETGGGMLAALPHLDRRVLSVNPDAMWAGDADPLGILDQNWRDGMEALLVMVPVARCRAYSGTGDFDMMADGQLIRRGDAPHAAYVYSGWQILRTDRLARMKPGKFSLNILWNEMNAAGTLFGAVCDRPWIDVGTPQGLTAAESVFLGEG</sequence>
<dbReference type="CDD" id="cd06422">
    <property type="entry name" value="NTP_transferase_like_1"/>
    <property type="match status" value="1"/>
</dbReference>
<dbReference type="PANTHER" id="PTHR43584:SF8">
    <property type="entry name" value="N-ACETYLMURAMATE ALPHA-1-PHOSPHATE URIDYLYLTRANSFERASE"/>
    <property type="match status" value="1"/>
</dbReference>
<dbReference type="AlphaFoldDB" id="A0A6G7VPX5"/>
<dbReference type="SUPFAM" id="SSF53448">
    <property type="entry name" value="Nucleotide-diphospho-sugar transferases"/>
    <property type="match status" value="1"/>
</dbReference>
<dbReference type="InterPro" id="IPR029044">
    <property type="entry name" value="Nucleotide-diphossugar_trans"/>
</dbReference>
<dbReference type="Gene3D" id="3.90.550.10">
    <property type="entry name" value="Spore Coat Polysaccharide Biosynthesis Protein SpsA, Chain A"/>
    <property type="match status" value="1"/>
</dbReference>
<evidence type="ECO:0000313" key="5">
    <source>
        <dbReference type="EMBL" id="QIK41908.1"/>
    </source>
</evidence>
<gene>
    <name evidence="5" type="ORF">G8E03_14755</name>
</gene>
<evidence type="ECO:0000256" key="3">
    <source>
        <dbReference type="ARBA" id="ARBA00022842"/>
    </source>
</evidence>
<dbReference type="Proteomes" id="UP000500791">
    <property type="component" value="Chromosome"/>
</dbReference>
<evidence type="ECO:0000256" key="2">
    <source>
        <dbReference type="ARBA" id="ARBA00022695"/>
    </source>
</evidence>
<dbReference type="Pfam" id="PF12804">
    <property type="entry name" value="NTP_transf_3"/>
    <property type="match status" value="1"/>
</dbReference>
<protein>
    <submittedName>
        <fullName evidence="5">Nucleotidyltransferase family protein</fullName>
    </submittedName>
</protein>
<accession>A0A6G7VPX5</accession>
<evidence type="ECO:0000256" key="1">
    <source>
        <dbReference type="ARBA" id="ARBA00022679"/>
    </source>
</evidence>
<keyword evidence="3" id="KW-0460">Magnesium</keyword>
<dbReference type="PANTHER" id="PTHR43584">
    <property type="entry name" value="NUCLEOTIDYL TRANSFERASE"/>
    <property type="match status" value="1"/>
</dbReference>
<evidence type="ECO:0000259" key="4">
    <source>
        <dbReference type="Pfam" id="PF12804"/>
    </source>
</evidence>
<dbReference type="GO" id="GO:0016779">
    <property type="term" value="F:nucleotidyltransferase activity"/>
    <property type="evidence" value="ECO:0007669"/>
    <property type="project" value="UniProtKB-KW"/>
</dbReference>
<feature type="domain" description="MobA-like NTP transferase" evidence="4">
    <location>
        <begin position="7"/>
        <end position="108"/>
    </location>
</feature>
<organism evidence="5 6">
    <name type="scientific">Pontivivens nitratireducens</name>
    <dbReference type="NCBI Taxonomy" id="2758038"/>
    <lineage>
        <taxon>Bacteria</taxon>
        <taxon>Pseudomonadati</taxon>
        <taxon>Pseudomonadota</taxon>
        <taxon>Alphaproteobacteria</taxon>
        <taxon>Rhodobacterales</taxon>
        <taxon>Paracoccaceae</taxon>
        <taxon>Pontivivens</taxon>
    </lineage>
</organism>
<evidence type="ECO:0000313" key="6">
    <source>
        <dbReference type="Proteomes" id="UP000500791"/>
    </source>
</evidence>